<dbReference type="GO" id="GO:0000287">
    <property type="term" value="F:magnesium ion binding"/>
    <property type="evidence" value="ECO:0007669"/>
    <property type="project" value="TreeGrafter"/>
</dbReference>
<name>A0A413U953_9FIRM</name>
<dbReference type="InterPro" id="IPR006379">
    <property type="entry name" value="HAD-SF_hydro_IIB"/>
</dbReference>
<dbReference type="InterPro" id="IPR023214">
    <property type="entry name" value="HAD_sf"/>
</dbReference>
<dbReference type="InterPro" id="IPR036412">
    <property type="entry name" value="HAD-like_sf"/>
</dbReference>
<dbReference type="EMBL" id="QSGD01000099">
    <property type="protein sequence ID" value="RHA99028.1"/>
    <property type="molecule type" value="Genomic_DNA"/>
</dbReference>
<evidence type="ECO:0000313" key="2">
    <source>
        <dbReference type="Proteomes" id="UP000285288"/>
    </source>
</evidence>
<dbReference type="Gene3D" id="3.30.1240.10">
    <property type="match status" value="1"/>
</dbReference>
<dbReference type="PANTHER" id="PTHR10000:SF25">
    <property type="entry name" value="PHOSPHATASE YKRA-RELATED"/>
    <property type="match status" value="1"/>
</dbReference>
<dbReference type="GO" id="GO:0005829">
    <property type="term" value="C:cytosol"/>
    <property type="evidence" value="ECO:0007669"/>
    <property type="project" value="TreeGrafter"/>
</dbReference>
<dbReference type="NCBIfam" id="TIGR01484">
    <property type="entry name" value="HAD-SF-IIB"/>
    <property type="match status" value="1"/>
</dbReference>
<accession>A0A413U953</accession>
<dbReference type="SUPFAM" id="SSF56784">
    <property type="entry name" value="HAD-like"/>
    <property type="match status" value="1"/>
</dbReference>
<dbReference type="Gene3D" id="3.40.50.1000">
    <property type="entry name" value="HAD superfamily/HAD-like"/>
    <property type="match status" value="1"/>
</dbReference>
<dbReference type="SFLD" id="SFLDS00003">
    <property type="entry name" value="Haloacid_Dehalogenase"/>
    <property type="match status" value="1"/>
</dbReference>
<sequence length="260" mass="30096">MKKIIFLDLDGTLWTFEKIPSSALEAIELARKNGHKIYINTGRTRCEIPQFLLDMNLDGYCFGAGSEIIIDNKQVLFKPLEKLDTQFIQHIVKDTGFSLEGSKTTFTSEKNRERMRQFHTDNRMGNRFLSFPDISTITDDDYNQVMKVSIHFDSLSQREEILRQIPKHLTFTNFMHLGGEITHSEYNKATAIQFVKNYYKEKYETVAMGDSENDLPMLEYADISIAMGNGVKEVKEKADYVTDKIDNDGLYKAFKHLKLF</sequence>
<dbReference type="SFLD" id="SFLDG01140">
    <property type="entry name" value="C2.B:_Phosphomannomutase_and_P"/>
    <property type="match status" value="1"/>
</dbReference>
<dbReference type="PROSITE" id="PS01229">
    <property type="entry name" value="COF_2"/>
    <property type="match status" value="1"/>
</dbReference>
<dbReference type="PANTHER" id="PTHR10000">
    <property type="entry name" value="PHOSPHOSERINE PHOSPHATASE"/>
    <property type="match status" value="1"/>
</dbReference>
<dbReference type="Proteomes" id="UP000285288">
    <property type="component" value="Unassembled WGS sequence"/>
</dbReference>
<keyword evidence="1" id="KW-0378">Hydrolase</keyword>
<evidence type="ECO:0000313" key="1">
    <source>
        <dbReference type="EMBL" id="RHA99028.1"/>
    </source>
</evidence>
<dbReference type="AlphaFoldDB" id="A0A413U953"/>
<proteinExistence type="predicted"/>
<reference evidence="1 2" key="1">
    <citation type="submission" date="2018-08" db="EMBL/GenBank/DDBJ databases">
        <title>A genome reference for cultivated species of the human gut microbiota.</title>
        <authorList>
            <person name="Zou Y."/>
            <person name="Xue W."/>
            <person name="Luo G."/>
        </authorList>
    </citation>
    <scope>NUCLEOTIDE SEQUENCE [LARGE SCALE GENOMIC DNA]</scope>
    <source>
        <strain evidence="1 2">AM42-13AC</strain>
    </source>
</reference>
<dbReference type="Pfam" id="PF08282">
    <property type="entry name" value="Hydrolase_3"/>
    <property type="match status" value="1"/>
</dbReference>
<organism evidence="1 2">
    <name type="scientific">Holdemanella biformis</name>
    <dbReference type="NCBI Taxonomy" id="1735"/>
    <lineage>
        <taxon>Bacteria</taxon>
        <taxon>Bacillati</taxon>
        <taxon>Bacillota</taxon>
        <taxon>Erysipelotrichia</taxon>
        <taxon>Erysipelotrichales</taxon>
        <taxon>Erysipelotrichaceae</taxon>
        <taxon>Holdemanella</taxon>
    </lineage>
</organism>
<comment type="caution">
    <text evidence="1">The sequence shown here is derived from an EMBL/GenBank/DDBJ whole genome shotgun (WGS) entry which is preliminary data.</text>
</comment>
<dbReference type="NCBIfam" id="TIGR00099">
    <property type="entry name" value="Cof-subfamily"/>
    <property type="match status" value="1"/>
</dbReference>
<protein>
    <submittedName>
        <fullName evidence="1">Cof-type HAD-IIB family hydrolase</fullName>
    </submittedName>
</protein>
<gene>
    <name evidence="1" type="ORF">DW907_12495</name>
</gene>
<dbReference type="InterPro" id="IPR000150">
    <property type="entry name" value="Cof"/>
</dbReference>
<dbReference type="GO" id="GO:0016791">
    <property type="term" value="F:phosphatase activity"/>
    <property type="evidence" value="ECO:0007669"/>
    <property type="project" value="TreeGrafter"/>
</dbReference>
<dbReference type="RefSeq" id="WP_118012631.1">
    <property type="nucleotide sequence ID" value="NZ_CAUHCP010000010.1"/>
</dbReference>